<dbReference type="EMBL" id="KB096945">
    <property type="protein sequence ID" value="ESO00398.1"/>
    <property type="molecule type" value="Genomic_DNA"/>
</dbReference>
<name>T1F9Q1_HELRO</name>
<protein>
    <submittedName>
        <fullName evidence="2 3">Uncharacterized protein</fullName>
    </submittedName>
</protein>
<dbReference type="EMBL" id="AMQM01005434">
    <property type="status" value="NOT_ANNOTATED_CDS"/>
    <property type="molecule type" value="Genomic_DNA"/>
</dbReference>
<gene>
    <name evidence="3" type="primary">20205550</name>
    <name evidence="2" type="ORF">HELRODRAFT_175815</name>
</gene>
<evidence type="ECO:0000256" key="1">
    <source>
        <dbReference type="SAM" id="MobiDB-lite"/>
    </source>
</evidence>
<dbReference type="InParanoid" id="T1F9Q1"/>
<dbReference type="CTD" id="20205550"/>
<reference evidence="4" key="1">
    <citation type="submission" date="2012-12" db="EMBL/GenBank/DDBJ databases">
        <authorList>
            <person name="Hellsten U."/>
            <person name="Grimwood J."/>
            <person name="Chapman J.A."/>
            <person name="Shapiro H."/>
            <person name="Aerts A."/>
            <person name="Otillar R.P."/>
            <person name="Terry A.Y."/>
            <person name="Boore J.L."/>
            <person name="Simakov O."/>
            <person name="Marletaz F."/>
            <person name="Cho S.-J."/>
            <person name="Edsinger-Gonzales E."/>
            <person name="Havlak P."/>
            <person name="Kuo D.-H."/>
            <person name="Larsson T."/>
            <person name="Lv J."/>
            <person name="Arendt D."/>
            <person name="Savage R."/>
            <person name="Osoegawa K."/>
            <person name="de Jong P."/>
            <person name="Lindberg D.R."/>
            <person name="Seaver E.C."/>
            <person name="Weisblat D.A."/>
            <person name="Putnam N.H."/>
            <person name="Grigoriev I.V."/>
            <person name="Rokhsar D.S."/>
        </authorList>
    </citation>
    <scope>NUCLEOTIDE SEQUENCE</scope>
</reference>
<evidence type="ECO:0000313" key="4">
    <source>
        <dbReference type="Proteomes" id="UP000015101"/>
    </source>
</evidence>
<accession>T1F9Q1</accession>
<reference evidence="2 4" key="2">
    <citation type="journal article" date="2013" name="Nature">
        <title>Insights into bilaterian evolution from three spiralian genomes.</title>
        <authorList>
            <person name="Simakov O."/>
            <person name="Marletaz F."/>
            <person name="Cho S.J."/>
            <person name="Edsinger-Gonzales E."/>
            <person name="Havlak P."/>
            <person name="Hellsten U."/>
            <person name="Kuo D.H."/>
            <person name="Larsson T."/>
            <person name="Lv J."/>
            <person name="Arendt D."/>
            <person name="Savage R."/>
            <person name="Osoegawa K."/>
            <person name="de Jong P."/>
            <person name="Grimwood J."/>
            <person name="Chapman J.A."/>
            <person name="Shapiro H."/>
            <person name="Aerts A."/>
            <person name="Otillar R.P."/>
            <person name="Terry A.Y."/>
            <person name="Boore J.L."/>
            <person name="Grigoriev I.V."/>
            <person name="Lindberg D.R."/>
            <person name="Seaver E.C."/>
            <person name="Weisblat D.A."/>
            <person name="Putnam N.H."/>
            <person name="Rokhsar D.S."/>
        </authorList>
    </citation>
    <scope>NUCLEOTIDE SEQUENCE</scope>
</reference>
<dbReference type="GeneID" id="20205550"/>
<sequence length="217" mass="24819">MEEQMGNTVRNKIPIKVHTKCITLRDTGTTTLLIHQDCVRPQSYTGEYGKVEDFKGWHKALVLDQPLDGIDLIIGNVADVKECTEADITHWQNHHDINKSMAITRSRSRKEKALEKLDQNYTQPQPIAEQTMLDVHDEVKMNNNNETENSGEKNLDHVHDEEKMNDSNDNETENNVEGNYNVPDDDILADRKSPITIEDIKQNKSSLVMNNKKRGGR</sequence>
<dbReference type="RefSeq" id="XP_009021448.1">
    <property type="nucleotide sequence ID" value="XM_009023200.1"/>
</dbReference>
<proteinExistence type="predicted"/>
<dbReference type="Proteomes" id="UP000015101">
    <property type="component" value="Unassembled WGS sequence"/>
</dbReference>
<dbReference type="STRING" id="6412.T1F9Q1"/>
<keyword evidence="4" id="KW-1185">Reference proteome</keyword>
<evidence type="ECO:0000313" key="3">
    <source>
        <dbReference type="EnsemblMetazoa" id="HelroP175815"/>
    </source>
</evidence>
<dbReference type="KEGG" id="hro:HELRODRAFT_175815"/>
<evidence type="ECO:0000313" key="2">
    <source>
        <dbReference type="EMBL" id="ESO00398.1"/>
    </source>
</evidence>
<feature type="compositionally biased region" description="Basic and acidic residues" evidence="1">
    <location>
        <begin position="150"/>
        <end position="166"/>
    </location>
</feature>
<organism evidence="3 4">
    <name type="scientific">Helobdella robusta</name>
    <name type="common">Californian leech</name>
    <dbReference type="NCBI Taxonomy" id="6412"/>
    <lineage>
        <taxon>Eukaryota</taxon>
        <taxon>Metazoa</taxon>
        <taxon>Spiralia</taxon>
        <taxon>Lophotrochozoa</taxon>
        <taxon>Annelida</taxon>
        <taxon>Clitellata</taxon>
        <taxon>Hirudinea</taxon>
        <taxon>Rhynchobdellida</taxon>
        <taxon>Glossiphoniidae</taxon>
        <taxon>Helobdella</taxon>
    </lineage>
</organism>
<dbReference type="AlphaFoldDB" id="T1F9Q1"/>
<dbReference type="EnsemblMetazoa" id="HelroT175815">
    <property type="protein sequence ID" value="HelroP175815"/>
    <property type="gene ID" value="HelroG175815"/>
</dbReference>
<feature type="region of interest" description="Disordered" evidence="1">
    <location>
        <begin position="142"/>
        <end position="190"/>
    </location>
</feature>
<dbReference type="HOGENOM" id="CLU_1273469_0_0_1"/>
<reference evidence="3" key="3">
    <citation type="submission" date="2015-06" db="UniProtKB">
        <authorList>
            <consortium name="EnsemblMetazoa"/>
        </authorList>
    </citation>
    <scope>IDENTIFICATION</scope>
</reference>